<dbReference type="PANTHER" id="PTHR38457">
    <property type="entry name" value="REGULATOR ABRB-RELATED"/>
    <property type="match status" value="1"/>
</dbReference>
<dbReference type="InterPro" id="IPR017516">
    <property type="entry name" value="AbrB_dup"/>
</dbReference>
<keyword evidence="1" id="KW-0472">Membrane</keyword>
<reference evidence="3" key="1">
    <citation type="journal article" date="2019" name="Int. J. Syst. Evol. Microbiol.">
        <title>The Global Catalogue of Microorganisms (GCM) 10K type strain sequencing project: providing services to taxonomists for standard genome sequencing and annotation.</title>
        <authorList>
            <consortium name="The Broad Institute Genomics Platform"/>
            <consortium name="The Broad Institute Genome Sequencing Center for Infectious Disease"/>
            <person name="Wu L."/>
            <person name="Ma J."/>
        </authorList>
    </citation>
    <scope>NUCLEOTIDE SEQUENCE [LARGE SCALE GENOMIC DNA]</scope>
    <source>
        <strain evidence="3">JCM 17939</strain>
    </source>
</reference>
<keyword evidence="3" id="KW-1185">Reference proteome</keyword>
<dbReference type="InterPro" id="IPR007820">
    <property type="entry name" value="AbrB_fam"/>
</dbReference>
<feature type="transmembrane region" description="Helical" evidence="1">
    <location>
        <begin position="51"/>
        <end position="72"/>
    </location>
</feature>
<dbReference type="PANTHER" id="PTHR38457:SF1">
    <property type="entry name" value="REGULATOR ABRB-RELATED"/>
    <property type="match status" value="1"/>
</dbReference>
<evidence type="ECO:0000313" key="2">
    <source>
        <dbReference type="EMBL" id="GAA4619665.1"/>
    </source>
</evidence>
<feature type="transmembrane region" description="Helical" evidence="1">
    <location>
        <begin position="208"/>
        <end position="227"/>
    </location>
</feature>
<dbReference type="EMBL" id="BAABHK010000001">
    <property type="protein sequence ID" value="GAA4619665.1"/>
    <property type="molecule type" value="Genomic_DNA"/>
</dbReference>
<comment type="caution">
    <text evidence="2">The sequence shown here is derived from an EMBL/GenBank/DDBJ whole genome shotgun (WGS) entry which is preliminary data.</text>
</comment>
<evidence type="ECO:0000313" key="3">
    <source>
        <dbReference type="Proteomes" id="UP001501442"/>
    </source>
</evidence>
<feature type="transmembrane region" description="Helical" evidence="1">
    <location>
        <begin position="79"/>
        <end position="97"/>
    </location>
</feature>
<accession>A0ABP8TYK8</accession>
<dbReference type="Proteomes" id="UP001501442">
    <property type="component" value="Unassembled WGS sequence"/>
</dbReference>
<gene>
    <name evidence="2" type="ORF">GCM10023196_000570</name>
</gene>
<feature type="transmembrane region" description="Helical" evidence="1">
    <location>
        <begin position="295"/>
        <end position="317"/>
    </location>
</feature>
<proteinExistence type="predicted"/>
<feature type="transmembrane region" description="Helical" evidence="1">
    <location>
        <begin position="170"/>
        <end position="188"/>
    </location>
</feature>
<dbReference type="RefSeq" id="WP_345428062.1">
    <property type="nucleotide sequence ID" value="NZ_BAABHK010000001.1"/>
</dbReference>
<sequence length="399" mass="41012">MGKVQARPSGTVGPPSARVRRPLPAWGWCVVVAAAFLIGAGAHTAGVPGPYMLAGLLLGMLLALSGLVTATLPRRAYRISQAMAGVLMGGYIQPAALRAAAPAMLPLTIVTAVTVLLSVGVARRIERTGLLDRRTATLATVPGGAAAMLVAADELGADTRLVAIAQYSRVAMIAVTAPVVVPLAGPLLHGGAGSAEPHSPVSPQMLHLVAGAHQPAGLLVLCAVAVLGGQVGRRLSLPAPMVLGPMLVTVVATFSGAAHGFRPAGLLQTLVFTCIGLEIGLRFRPDSLRHARRLLPWMLGGTIVISVVSALLAWLLARLTNLSYADAYLATTPGGINAVLATSVATNADVGLVSSVQSVRLFAVVTLAPVLVRLSFTRWRRAPAAVDRSESSRSMVGRS</sequence>
<keyword evidence="1" id="KW-0812">Transmembrane</keyword>
<protein>
    <submittedName>
        <fullName evidence="2">AbrB family transcriptional regulator</fullName>
    </submittedName>
</protein>
<dbReference type="PIRSF" id="PIRSF038991">
    <property type="entry name" value="Protein_AbrB"/>
    <property type="match status" value="1"/>
</dbReference>
<feature type="transmembrane region" description="Helical" evidence="1">
    <location>
        <begin position="264"/>
        <end position="283"/>
    </location>
</feature>
<feature type="transmembrane region" description="Helical" evidence="1">
    <location>
        <begin position="359"/>
        <end position="376"/>
    </location>
</feature>
<feature type="transmembrane region" description="Helical" evidence="1">
    <location>
        <begin position="25"/>
        <end position="45"/>
    </location>
</feature>
<keyword evidence="1" id="KW-1133">Transmembrane helix</keyword>
<dbReference type="NCBIfam" id="TIGR03082">
    <property type="entry name" value="Gneg_AbrB_dup"/>
    <property type="match status" value="2"/>
</dbReference>
<organism evidence="2 3">
    <name type="scientific">Actinoallomurus vinaceus</name>
    <dbReference type="NCBI Taxonomy" id="1080074"/>
    <lineage>
        <taxon>Bacteria</taxon>
        <taxon>Bacillati</taxon>
        <taxon>Actinomycetota</taxon>
        <taxon>Actinomycetes</taxon>
        <taxon>Streptosporangiales</taxon>
        <taxon>Thermomonosporaceae</taxon>
        <taxon>Actinoallomurus</taxon>
    </lineage>
</organism>
<dbReference type="Pfam" id="PF05145">
    <property type="entry name" value="AbrB"/>
    <property type="match status" value="1"/>
</dbReference>
<feature type="transmembrane region" description="Helical" evidence="1">
    <location>
        <begin position="103"/>
        <end position="122"/>
    </location>
</feature>
<name>A0ABP8TYK8_9ACTN</name>
<feature type="transmembrane region" description="Helical" evidence="1">
    <location>
        <begin position="239"/>
        <end position="258"/>
    </location>
</feature>
<evidence type="ECO:0000256" key="1">
    <source>
        <dbReference type="SAM" id="Phobius"/>
    </source>
</evidence>